<dbReference type="InterPro" id="IPR029058">
    <property type="entry name" value="AB_hydrolase_fold"/>
</dbReference>
<feature type="compositionally biased region" description="Basic and acidic residues" evidence="1">
    <location>
        <begin position="1"/>
        <end position="14"/>
    </location>
</feature>
<dbReference type="Gene3D" id="3.40.50.1820">
    <property type="entry name" value="alpha/beta hydrolase"/>
    <property type="match status" value="1"/>
</dbReference>
<evidence type="ECO:0000259" key="3">
    <source>
        <dbReference type="Pfam" id="PF00561"/>
    </source>
</evidence>
<name>A0A7M5X8Y3_9CNID</name>
<evidence type="ECO:0000313" key="5">
    <source>
        <dbReference type="Proteomes" id="UP000594262"/>
    </source>
</evidence>
<feature type="transmembrane region" description="Helical" evidence="2">
    <location>
        <begin position="30"/>
        <end position="54"/>
    </location>
</feature>
<dbReference type="PANTHER" id="PTHR12277:SF194">
    <property type="entry name" value="FI04476P"/>
    <property type="match status" value="1"/>
</dbReference>
<dbReference type="RefSeq" id="XP_066930162.1">
    <property type="nucleotide sequence ID" value="XM_067074061.1"/>
</dbReference>
<dbReference type="GO" id="GO:0005789">
    <property type="term" value="C:endoplasmic reticulum membrane"/>
    <property type="evidence" value="ECO:0007669"/>
    <property type="project" value="TreeGrafter"/>
</dbReference>
<dbReference type="GO" id="GO:0004622">
    <property type="term" value="F:phosphatidylcholine lysophospholipase activity"/>
    <property type="evidence" value="ECO:0007669"/>
    <property type="project" value="TreeGrafter"/>
</dbReference>
<proteinExistence type="predicted"/>
<keyword evidence="5" id="KW-1185">Reference proteome</keyword>
<keyword evidence="2" id="KW-1133">Transmembrane helix</keyword>
<reference evidence="4" key="1">
    <citation type="submission" date="2021-01" db="UniProtKB">
        <authorList>
            <consortium name="EnsemblMetazoa"/>
        </authorList>
    </citation>
    <scope>IDENTIFICATION</scope>
</reference>
<evidence type="ECO:0000313" key="4">
    <source>
        <dbReference type="EnsemblMetazoa" id="CLYHEMP018653.1"/>
    </source>
</evidence>
<keyword evidence="2" id="KW-0812">Transmembrane</keyword>
<dbReference type="InterPro" id="IPR000073">
    <property type="entry name" value="AB_hydrolase_1"/>
</dbReference>
<accession>A0A7M5X8Y3</accession>
<feature type="region of interest" description="Disordered" evidence="1">
    <location>
        <begin position="1"/>
        <end position="21"/>
    </location>
</feature>
<dbReference type="GO" id="GO:0047372">
    <property type="term" value="F:monoacylglycerol lipase activity"/>
    <property type="evidence" value="ECO:0007669"/>
    <property type="project" value="TreeGrafter"/>
</dbReference>
<keyword evidence="2" id="KW-0472">Membrane</keyword>
<dbReference type="EnsemblMetazoa" id="CLYHEMT018653.1">
    <property type="protein sequence ID" value="CLYHEMP018653.1"/>
    <property type="gene ID" value="CLYHEMG018653"/>
</dbReference>
<organism evidence="4 5">
    <name type="scientific">Clytia hemisphaerica</name>
    <dbReference type="NCBI Taxonomy" id="252671"/>
    <lineage>
        <taxon>Eukaryota</taxon>
        <taxon>Metazoa</taxon>
        <taxon>Cnidaria</taxon>
        <taxon>Hydrozoa</taxon>
        <taxon>Hydroidolina</taxon>
        <taxon>Leptothecata</taxon>
        <taxon>Obeliida</taxon>
        <taxon>Clytiidae</taxon>
        <taxon>Clytia</taxon>
    </lineage>
</organism>
<dbReference type="SUPFAM" id="SSF53474">
    <property type="entry name" value="alpha/beta-Hydrolases"/>
    <property type="match status" value="1"/>
</dbReference>
<dbReference type="Proteomes" id="UP000594262">
    <property type="component" value="Unplaced"/>
</dbReference>
<sequence>MVKEKSPKRQKNAEEPESSPGLCSSLFSTIFWSLWTLLAIVTISYISFGLLMLYSTQMKMEVIFMNRLNQPFFVNLSNCNEFGIVKCENIVLDGGQGKIGAWMISPSTDQYITKEAYILYLHGNMGSRALGHRVEMYKKLSRMGYHILTIDYRGFGDSDGSPTEFGLLEDAKIGYKYLKERAHGHATYIWGHSLGSAVGVQLAAWLNTENSRLNGLILEAPFNNMFDGIKHSHLAAPVIPFIPNFDSYIEDVKEVFKSDYWIKKVFSSTLILHDISDHILNIKLARKLYFSAKETGSSNVHMIELNEKLYHNDIYKAKHFIKYIEEFMEHTG</sequence>
<dbReference type="Pfam" id="PF00561">
    <property type="entry name" value="Abhydrolase_1"/>
    <property type="match status" value="1"/>
</dbReference>
<dbReference type="GeneID" id="136817744"/>
<dbReference type="PANTHER" id="PTHR12277">
    <property type="entry name" value="ALPHA/BETA HYDROLASE DOMAIN-CONTAINING PROTEIN"/>
    <property type="match status" value="1"/>
</dbReference>
<evidence type="ECO:0000256" key="1">
    <source>
        <dbReference type="SAM" id="MobiDB-lite"/>
    </source>
</evidence>
<dbReference type="GO" id="GO:0006660">
    <property type="term" value="P:phosphatidylserine catabolic process"/>
    <property type="evidence" value="ECO:0007669"/>
    <property type="project" value="TreeGrafter"/>
</dbReference>
<dbReference type="OrthoDB" id="10249433at2759"/>
<evidence type="ECO:0000256" key="2">
    <source>
        <dbReference type="SAM" id="Phobius"/>
    </source>
</evidence>
<protein>
    <recommendedName>
        <fullName evidence="3">AB hydrolase-1 domain-containing protein</fullName>
    </recommendedName>
</protein>
<dbReference type="GO" id="GO:0052651">
    <property type="term" value="P:monoacylglycerol catabolic process"/>
    <property type="evidence" value="ECO:0007669"/>
    <property type="project" value="TreeGrafter"/>
</dbReference>
<feature type="domain" description="AB hydrolase-1" evidence="3">
    <location>
        <begin position="118"/>
        <end position="228"/>
    </location>
</feature>
<dbReference type="AlphaFoldDB" id="A0A7M5X8Y3"/>